<dbReference type="Proteomes" id="UP000325395">
    <property type="component" value="Unassembled WGS sequence"/>
</dbReference>
<gene>
    <name evidence="2" type="ORF">BDV36DRAFT_4976</name>
</gene>
<reference evidence="2 3" key="1">
    <citation type="submission" date="2019-04" db="EMBL/GenBank/DDBJ databases">
        <authorList>
            <consortium name="DOE Joint Genome Institute"/>
            <person name="Mondo S."/>
            <person name="Kjaerbolling I."/>
            <person name="Vesth T."/>
            <person name="Frisvad J.C."/>
            <person name="Nybo J.L."/>
            <person name="Theobald S."/>
            <person name="Kildgaard S."/>
            <person name="Isbrandt T."/>
            <person name="Kuo A."/>
            <person name="Sato A."/>
            <person name="Lyhne E.K."/>
            <person name="Kogle M.E."/>
            <person name="Wiebenga A."/>
            <person name="Kun R.S."/>
            <person name="Lubbers R.J."/>
            <person name="Makela M.R."/>
            <person name="Barry K."/>
            <person name="Chovatia M."/>
            <person name="Clum A."/>
            <person name="Daum C."/>
            <person name="Haridas S."/>
            <person name="He G."/>
            <person name="LaButti K."/>
            <person name="Lipzen A."/>
            <person name="Riley R."/>
            <person name="Salamov A."/>
            <person name="Simmons B.A."/>
            <person name="Magnuson J.K."/>
            <person name="Henrissat B."/>
            <person name="Mortensen U.H."/>
            <person name="Larsen T.O."/>
            <person name="Devries R.P."/>
            <person name="Grigoriev I.V."/>
            <person name="Machida M."/>
            <person name="Baker S.E."/>
            <person name="Andersen M.R."/>
            <person name="Cantor M.N."/>
            <person name="Hua S.X."/>
        </authorList>
    </citation>
    <scope>NUCLEOTIDE SEQUENCE [LARGE SCALE GENOMIC DNA]</scope>
    <source>
        <strain evidence="2 3">CBS 117616</strain>
    </source>
</reference>
<proteinExistence type="predicted"/>
<dbReference type="EMBL" id="ML735696">
    <property type="protein sequence ID" value="KAE8422050.1"/>
    <property type="molecule type" value="Genomic_DNA"/>
</dbReference>
<accession>A0ABQ6WY81</accession>
<evidence type="ECO:0000313" key="3">
    <source>
        <dbReference type="Proteomes" id="UP000325395"/>
    </source>
</evidence>
<sequence>MPPLFLQAIASGRVLPCLWEVSFSSMYTNPREKLGLDESHMARIAMKDILHGSHDHHFRSSAKHLGLSPSGVPQAKRSLGKGAHVLVPRVPPMTGQ</sequence>
<name>A0ABQ6WY81_9EURO</name>
<evidence type="ECO:0000256" key="1">
    <source>
        <dbReference type="SAM" id="MobiDB-lite"/>
    </source>
</evidence>
<protein>
    <submittedName>
        <fullName evidence="2">Uncharacterized protein</fullName>
    </submittedName>
</protein>
<feature type="region of interest" description="Disordered" evidence="1">
    <location>
        <begin position="60"/>
        <end position="96"/>
    </location>
</feature>
<keyword evidence="3" id="KW-1185">Reference proteome</keyword>
<organism evidence="2 3">
    <name type="scientific">Aspergillus pseudocaelatus</name>
    <dbReference type="NCBI Taxonomy" id="1825620"/>
    <lineage>
        <taxon>Eukaryota</taxon>
        <taxon>Fungi</taxon>
        <taxon>Dikarya</taxon>
        <taxon>Ascomycota</taxon>
        <taxon>Pezizomycotina</taxon>
        <taxon>Eurotiomycetes</taxon>
        <taxon>Eurotiomycetidae</taxon>
        <taxon>Eurotiales</taxon>
        <taxon>Aspergillaceae</taxon>
        <taxon>Aspergillus</taxon>
        <taxon>Aspergillus subgen. Circumdati</taxon>
    </lineage>
</organism>
<evidence type="ECO:0000313" key="2">
    <source>
        <dbReference type="EMBL" id="KAE8422050.1"/>
    </source>
</evidence>